<sequence length="183" mass="19393">MNYVRGFAPWLCYAALSPVDWRLGTGVAALAALYLLALQLRARTVDLLAAATCGFFVVMAAIALADPGTGLQHWICALANATLAATALASLVVHRPFTLTFARAEVPREFWDSPRFLRVNMVLTAIWATGFTLGALACAAVVDYDHSATVPLVTAQVLAFVLPFAAGGRYAARARARAAQALA</sequence>
<proteinExistence type="predicted"/>
<accession>A0A917XGW7</accession>
<keyword evidence="3" id="KW-1185">Reference proteome</keyword>
<feature type="transmembrane region" description="Helical" evidence="1">
    <location>
        <begin position="71"/>
        <end position="93"/>
    </location>
</feature>
<keyword evidence="1" id="KW-1133">Transmembrane helix</keyword>
<reference evidence="2" key="2">
    <citation type="submission" date="2020-09" db="EMBL/GenBank/DDBJ databases">
        <authorList>
            <person name="Sun Q."/>
            <person name="Zhou Y."/>
        </authorList>
    </citation>
    <scope>NUCLEOTIDE SEQUENCE</scope>
    <source>
        <strain evidence="2">CGMCC 4.7110</strain>
    </source>
</reference>
<feature type="transmembrane region" description="Helical" evidence="1">
    <location>
        <begin position="45"/>
        <end position="65"/>
    </location>
</feature>
<comment type="caution">
    <text evidence="2">The sequence shown here is derived from an EMBL/GenBank/DDBJ whole genome shotgun (WGS) entry which is preliminary data.</text>
</comment>
<protein>
    <submittedName>
        <fullName evidence="2">Uncharacterized protein</fullName>
    </submittedName>
</protein>
<reference evidence="2" key="1">
    <citation type="journal article" date="2014" name="Int. J. Syst. Evol. Microbiol.">
        <title>Complete genome sequence of Corynebacterium casei LMG S-19264T (=DSM 44701T), isolated from a smear-ripened cheese.</title>
        <authorList>
            <consortium name="US DOE Joint Genome Institute (JGI-PGF)"/>
            <person name="Walter F."/>
            <person name="Albersmeier A."/>
            <person name="Kalinowski J."/>
            <person name="Ruckert C."/>
        </authorList>
    </citation>
    <scope>NUCLEOTIDE SEQUENCE</scope>
    <source>
        <strain evidence="2">CGMCC 4.7110</strain>
    </source>
</reference>
<keyword evidence="1" id="KW-0812">Transmembrane</keyword>
<feature type="transmembrane region" description="Helical" evidence="1">
    <location>
        <begin position="121"/>
        <end position="142"/>
    </location>
</feature>
<dbReference type="RefSeq" id="WP_189265813.1">
    <property type="nucleotide sequence ID" value="NZ_BMML01000014.1"/>
</dbReference>
<keyword evidence="1" id="KW-0472">Membrane</keyword>
<evidence type="ECO:0000313" key="3">
    <source>
        <dbReference type="Proteomes" id="UP000653411"/>
    </source>
</evidence>
<organism evidence="2 3">
    <name type="scientific">Streptomyces fuscichromogenes</name>
    <dbReference type="NCBI Taxonomy" id="1324013"/>
    <lineage>
        <taxon>Bacteria</taxon>
        <taxon>Bacillati</taxon>
        <taxon>Actinomycetota</taxon>
        <taxon>Actinomycetes</taxon>
        <taxon>Kitasatosporales</taxon>
        <taxon>Streptomycetaceae</taxon>
        <taxon>Streptomyces</taxon>
    </lineage>
</organism>
<gene>
    <name evidence="2" type="ORF">GCM10011578_058260</name>
</gene>
<feature type="transmembrane region" description="Helical" evidence="1">
    <location>
        <begin position="148"/>
        <end position="167"/>
    </location>
</feature>
<name>A0A917XGW7_9ACTN</name>
<evidence type="ECO:0000256" key="1">
    <source>
        <dbReference type="SAM" id="Phobius"/>
    </source>
</evidence>
<dbReference type="EMBL" id="BMML01000014">
    <property type="protein sequence ID" value="GGN24767.1"/>
    <property type="molecule type" value="Genomic_DNA"/>
</dbReference>
<feature type="transmembrane region" description="Helical" evidence="1">
    <location>
        <begin position="20"/>
        <end position="38"/>
    </location>
</feature>
<evidence type="ECO:0000313" key="2">
    <source>
        <dbReference type="EMBL" id="GGN24767.1"/>
    </source>
</evidence>
<dbReference type="AlphaFoldDB" id="A0A917XGW7"/>
<dbReference type="Proteomes" id="UP000653411">
    <property type="component" value="Unassembled WGS sequence"/>
</dbReference>